<evidence type="ECO:0000313" key="6">
    <source>
        <dbReference type="Proteomes" id="UP001285636"/>
    </source>
</evidence>
<dbReference type="AlphaFoldDB" id="A0AAJ2NSV5"/>
<dbReference type="SUPFAM" id="SSF53706">
    <property type="entry name" value="Formate dehydrogenase/DMSO reductase, domains 1-3"/>
    <property type="match status" value="1"/>
</dbReference>
<dbReference type="Gene3D" id="3.40.50.740">
    <property type="match status" value="1"/>
</dbReference>
<dbReference type="Pfam" id="PF00384">
    <property type="entry name" value="Molybdopterin"/>
    <property type="match status" value="1"/>
</dbReference>
<dbReference type="GO" id="GO:0016491">
    <property type="term" value="F:oxidoreductase activity"/>
    <property type="evidence" value="ECO:0007669"/>
    <property type="project" value="UniProtKB-KW"/>
</dbReference>
<dbReference type="GO" id="GO:0030288">
    <property type="term" value="C:outer membrane-bounded periplasmic space"/>
    <property type="evidence" value="ECO:0007669"/>
    <property type="project" value="TreeGrafter"/>
</dbReference>
<dbReference type="InterPro" id="IPR006655">
    <property type="entry name" value="Mopterin_OxRdtase_prok_CS"/>
</dbReference>
<evidence type="ECO:0000259" key="4">
    <source>
        <dbReference type="Pfam" id="PF00384"/>
    </source>
</evidence>
<protein>
    <submittedName>
        <fullName evidence="5">Molybdopterin-dependent oxidoreductase</fullName>
    </submittedName>
</protein>
<reference evidence="5" key="1">
    <citation type="submission" date="2023-10" db="EMBL/GenBank/DDBJ databases">
        <title>Screening of Alkalihalophilus pseudofirmusBZ-TG-HK211 and Its Alleviation of Salt Stress on Rapeseed Growth.</title>
        <authorList>
            <person name="Zhao B."/>
            <person name="Guo T."/>
        </authorList>
    </citation>
    <scope>NUCLEOTIDE SEQUENCE</scope>
    <source>
        <strain evidence="5">BZ-TG-HK211</strain>
    </source>
</reference>
<dbReference type="PROSITE" id="PS00490">
    <property type="entry name" value="MOLYBDOPTERIN_PROK_2"/>
    <property type="match status" value="1"/>
</dbReference>
<dbReference type="InterPro" id="IPR050612">
    <property type="entry name" value="Prok_Mopterin_Oxidored"/>
</dbReference>
<gene>
    <name evidence="5" type="ORF">RYX45_21290</name>
</gene>
<keyword evidence="1" id="KW-0500">Molybdenum</keyword>
<dbReference type="GO" id="GO:0009055">
    <property type="term" value="F:electron transfer activity"/>
    <property type="evidence" value="ECO:0007669"/>
    <property type="project" value="TreeGrafter"/>
</dbReference>
<feature type="non-terminal residue" evidence="5">
    <location>
        <position position="1"/>
    </location>
</feature>
<evidence type="ECO:0000256" key="1">
    <source>
        <dbReference type="ARBA" id="ARBA00022505"/>
    </source>
</evidence>
<dbReference type="RefSeq" id="WP_323467889.1">
    <property type="nucleotide sequence ID" value="NZ_JAWJAY010000367.1"/>
</dbReference>
<keyword evidence="2" id="KW-0479">Metal-binding</keyword>
<keyword evidence="3" id="KW-0560">Oxidoreductase</keyword>
<dbReference type="EMBL" id="JAWJAY010000367">
    <property type="protein sequence ID" value="MDV2887707.1"/>
    <property type="molecule type" value="Genomic_DNA"/>
</dbReference>
<dbReference type="GO" id="GO:0030151">
    <property type="term" value="F:molybdenum ion binding"/>
    <property type="evidence" value="ECO:0007669"/>
    <property type="project" value="TreeGrafter"/>
</dbReference>
<accession>A0AAJ2NSV5</accession>
<dbReference type="InterPro" id="IPR006656">
    <property type="entry name" value="Mopterin_OxRdtase"/>
</dbReference>
<feature type="non-terminal residue" evidence="5">
    <location>
        <position position="100"/>
    </location>
</feature>
<evidence type="ECO:0000256" key="2">
    <source>
        <dbReference type="ARBA" id="ARBA00022723"/>
    </source>
</evidence>
<sequence>LIFNMAGNCLVNQHGDINKTIEILKNESLCEFIVTSDVYMTPSAKYSDIILPTCTFFEQNDVVGPWSFGQHIFLSQKAVEPLYGSLTEYEWMSMLAKELG</sequence>
<evidence type="ECO:0000313" key="5">
    <source>
        <dbReference type="EMBL" id="MDV2887707.1"/>
    </source>
</evidence>
<feature type="domain" description="Molybdopterin oxidoreductase" evidence="4">
    <location>
        <begin position="4"/>
        <end position="97"/>
    </location>
</feature>
<dbReference type="Proteomes" id="UP001285636">
    <property type="component" value="Unassembled WGS sequence"/>
</dbReference>
<evidence type="ECO:0000256" key="3">
    <source>
        <dbReference type="ARBA" id="ARBA00023002"/>
    </source>
</evidence>
<dbReference type="GO" id="GO:0009061">
    <property type="term" value="P:anaerobic respiration"/>
    <property type="evidence" value="ECO:0007669"/>
    <property type="project" value="TreeGrafter"/>
</dbReference>
<comment type="caution">
    <text evidence="5">The sequence shown here is derived from an EMBL/GenBank/DDBJ whole genome shotgun (WGS) entry which is preliminary data.</text>
</comment>
<proteinExistence type="predicted"/>
<name>A0AAJ2NSV5_ALKPS</name>
<dbReference type="PANTHER" id="PTHR43742">
    <property type="entry name" value="TRIMETHYLAMINE-N-OXIDE REDUCTASE"/>
    <property type="match status" value="1"/>
</dbReference>
<organism evidence="5 6">
    <name type="scientific">Alkalihalophilus pseudofirmus</name>
    <name type="common">Bacillus pseudofirmus</name>
    <dbReference type="NCBI Taxonomy" id="79885"/>
    <lineage>
        <taxon>Bacteria</taxon>
        <taxon>Bacillati</taxon>
        <taxon>Bacillota</taxon>
        <taxon>Bacilli</taxon>
        <taxon>Bacillales</taxon>
        <taxon>Bacillaceae</taxon>
        <taxon>Alkalihalophilus</taxon>
    </lineage>
</organism>
<dbReference type="PANTHER" id="PTHR43742:SF3">
    <property type="entry name" value="DIMETHYL SULFOXIDE REDUCTASE DMSA"/>
    <property type="match status" value="1"/>
</dbReference>